<dbReference type="PANTHER" id="PTHR33824">
    <property type="entry name" value="POLYKETIDE CYCLASE/DEHYDRASE AND LIPID TRANSPORT SUPERFAMILY PROTEIN"/>
    <property type="match status" value="1"/>
</dbReference>
<sequence length="252" mass="27512">MSTVVSKLSDKGSINVARTERLISGALGSALLLTALSGRGAKRLTALGVGSALVYRGFTGHCHAYEALGIDTACGATASDLDRVGVEVSECFLVAKPVEDLYRFWRHLGNLPRFMSHLKEVEALDERRSRWTAAAPLVAGGLIQWDAEIVEDIENQRLAWRTLPESSVDHRGSVEFSPAPGERGVYVRVELTYAPPGGQAGRWIAKLFGEAPEQQVRSDLRKFKRLMEAREIPTIEGQSHASCYGLGQLLHS</sequence>
<evidence type="ECO:0000313" key="5">
    <source>
        <dbReference type="Proteomes" id="UP000317421"/>
    </source>
</evidence>
<dbReference type="Pfam" id="PF03364">
    <property type="entry name" value="Polyketide_cyc"/>
    <property type="match status" value="1"/>
</dbReference>
<proteinExistence type="inferred from homology"/>
<comment type="similarity">
    <text evidence="1">Belongs to the ribosome association toxin RatA family.</text>
</comment>
<evidence type="ECO:0000256" key="1">
    <source>
        <dbReference type="ARBA" id="ARBA00008918"/>
    </source>
</evidence>
<dbReference type="InterPro" id="IPR023393">
    <property type="entry name" value="START-like_dom_sf"/>
</dbReference>
<dbReference type="OrthoDB" id="3695445at2"/>
<dbReference type="AlphaFoldDB" id="A0A5C6A3Z0"/>
<protein>
    <submittedName>
        <fullName evidence="4">Polyketide cyclase / dehydrase and lipid transport</fullName>
    </submittedName>
</protein>
<accession>A0A5C6A3Z0</accession>
<name>A0A5C6A3Z0_9BACT</name>
<comment type="caution">
    <text evidence="4">The sequence shown here is derived from an EMBL/GenBank/DDBJ whole genome shotgun (WGS) entry which is preliminary data.</text>
</comment>
<dbReference type="Pfam" id="PF11127">
    <property type="entry name" value="YgaP-like_TM"/>
    <property type="match status" value="1"/>
</dbReference>
<dbReference type="EMBL" id="SJPR01000007">
    <property type="protein sequence ID" value="TWT94126.1"/>
    <property type="molecule type" value="Genomic_DNA"/>
</dbReference>
<dbReference type="InterPro" id="IPR005031">
    <property type="entry name" value="COQ10_START"/>
</dbReference>
<evidence type="ECO:0000259" key="2">
    <source>
        <dbReference type="Pfam" id="PF03364"/>
    </source>
</evidence>
<dbReference type="RefSeq" id="WP_146446514.1">
    <property type="nucleotide sequence ID" value="NZ_SJPR01000007.1"/>
</dbReference>
<organism evidence="4 5">
    <name type="scientific">Botrimarina colliarenosi</name>
    <dbReference type="NCBI Taxonomy" id="2528001"/>
    <lineage>
        <taxon>Bacteria</taxon>
        <taxon>Pseudomonadati</taxon>
        <taxon>Planctomycetota</taxon>
        <taxon>Planctomycetia</taxon>
        <taxon>Pirellulales</taxon>
        <taxon>Lacipirellulaceae</taxon>
        <taxon>Botrimarina</taxon>
    </lineage>
</organism>
<gene>
    <name evidence="4" type="ORF">Pla108_38380</name>
</gene>
<dbReference type="SUPFAM" id="SSF55961">
    <property type="entry name" value="Bet v1-like"/>
    <property type="match status" value="1"/>
</dbReference>
<dbReference type="InterPro" id="IPR047137">
    <property type="entry name" value="ORF3"/>
</dbReference>
<evidence type="ECO:0000313" key="4">
    <source>
        <dbReference type="EMBL" id="TWT94126.1"/>
    </source>
</evidence>
<feature type="domain" description="Coenzyme Q-binding protein COQ10 START" evidence="2">
    <location>
        <begin position="94"/>
        <end position="220"/>
    </location>
</feature>
<reference evidence="4 5" key="1">
    <citation type="submission" date="2019-02" db="EMBL/GenBank/DDBJ databases">
        <title>Deep-cultivation of Planctomycetes and their phenomic and genomic characterization uncovers novel biology.</title>
        <authorList>
            <person name="Wiegand S."/>
            <person name="Jogler M."/>
            <person name="Boedeker C."/>
            <person name="Pinto D."/>
            <person name="Vollmers J."/>
            <person name="Rivas-Marin E."/>
            <person name="Kohn T."/>
            <person name="Peeters S.H."/>
            <person name="Heuer A."/>
            <person name="Rast P."/>
            <person name="Oberbeckmann S."/>
            <person name="Bunk B."/>
            <person name="Jeske O."/>
            <person name="Meyerdierks A."/>
            <person name="Storesund J.E."/>
            <person name="Kallscheuer N."/>
            <person name="Luecker S."/>
            <person name="Lage O.M."/>
            <person name="Pohl T."/>
            <person name="Merkel B.J."/>
            <person name="Hornburger P."/>
            <person name="Mueller R.-W."/>
            <person name="Bruemmer F."/>
            <person name="Labrenz M."/>
            <person name="Spormann A.M."/>
            <person name="Op Den Camp H."/>
            <person name="Overmann J."/>
            <person name="Amann R."/>
            <person name="Jetten M.S.M."/>
            <person name="Mascher T."/>
            <person name="Medema M.H."/>
            <person name="Devos D.P."/>
            <person name="Kaster A.-K."/>
            <person name="Ovreas L."/>
            <person name="Rohde M."/>
            <person name="Galperin M.Y."/>
            <person name="Jogler C."/>
        </authorList>
    </citation>
    <scope>NUCLEOTIDE SEQUENCE [LARGE SCALE GENOMIC DNA]</scope>
    <source>
        <strain evidence="4 5">Pla108</strain>
    </source>
</reference>
<dbReference type="InterPro" id="IPR021309">
    <property type="entry name" value="YgaP-like_TM"/>
</dbReference>
<dbReference type="Proteomes" id="UP000317421">
    <property type="component" value="Unassembled WGS sequence"/>
</dbReference>
<dbReference type="PANTHER" id="PTHR33824:SF7">
    <property type="entry name" value="POLYKETIDE CYCLASE_DEHYDRASE AND LIPID TRANSPORT SUPERFAMILY PROTEIN"/>
    <property type="match status" value="1"/>
</dbReference>
<keyword evidence="5" id="KW-1185">Reference proteome</keyword>
<feature type="domain" description="Inner membrane protein YgaP-like transmembrane" evidence="3">
    <location>
        <begin position="14"/>
        <end position="73"/>
    </location>
</feature>
<dbReference type="CDD" id="cd07817">
    <property type="entry name" value="SRPBCC_8"/>
    <property type="match status" value="1"/>
</dbReference>
<evidence type="ECO:0000259" key="3">
    <source>
        <dbReference type="Pfam" id="PF11127"/>
    </source>
</evidence>
<dbReference type="Gene3D" id="3.30.530.20">
    <property type="match status" value="1"/>
</dbReference>